<comment type="similarity">
    <text evidence="1 2">Belongs to the metallophosphoesterase superfamily. YfcE family.</text>
</comment>
<dbReference type="OrthoDB" id="9785951at2"/>
<dbReference type="AlphaFoldDB" id="A0A3E1EWJ9"/>
<organism evidence="4 5">
    <name type="scientific">Brumimicrobium aurantiacum</name>
    <dbReference type="NCBI Taxonomy" id="1737063"/>
    <lineage>
        <taxon>Bacteria</taxon>
        <taxon>Pseudomonadati</taxon>
        <taxon>Bacteroidota</taxon>
        <taxon>Flavobacteriia</taxon>
        <taxon>Flavobacteriales</taxon>
        <taxon>Crocinitomicaceae</taxon>
        <taxon>Brumimicrobium</taxon>
    </lineage>
</organism>
<dbReference type="InterPro" id="IPR024654">
    <property type="entry name" value="Calcineurin-like_PHP_lpxH"/>
</dbReference>
<reference evidence="4 5" key="1">
    <citation type="submission" date="2018-08" db="EMBL/GenBank/DDBJ databases">
        <title>The draft genome squence of Brumimicrobium sp. N62.</title>
        <authorList>
            <person name="Du Z.-J."/>
            <person name="Luo H.-R."/>
        </authorList>
    </citation>
    <scope>NUCLEOTIDE SEQUENCE [LARGE SCALE GENOMIC DNA]</scope>
    <source>
        <strain evidence="4 5">N62</strain>
    </source>
</reference>
<protein>
    <recommendedName>
        <fullName evidence="2">Phosphoesterase</fullName>
        <ecNumber evidence="2">3.1.4.-</ecNumber>
    </recommendedName>
</protein>
<gene>
    <name evidence="4" type="ORF">DXU93_10295</name>
</gene>
<evidence type="ECO:0000256" key="1">
    <source>
        <dbReference type="ARBA" id="ARBA00008950"/>
    </source>
</evidence>
<evidence type="ECO:0000313" key="5">
    <source>
        <dbReference type="Proteomes" id="UP000257127"/>
    </source>
</evidence>
<dbReference type="Pfam" id="PF12850">
    <property type="entry name" value="Metallophos_2"/>
    <property type="match status" value="1"/>
</dbReference>
<evidence type="ECO:0000259" key="3">
    <source>
        <dbReference type="Pfam" id="PF12850"/>
    </source>
</evidence>
<name>A0A3E1EWJ9_9FLAO</name>
<accession>A0A3E1EWJ9</accession>
<feature type="domain" description="Calcineurin-like phosphoesterase" evidence="3">
    <location>
        <begin position="2"/>
        <end position="149"/>
    </location>
</feature>
<dbReference type="GO" id="GO:0046872">
    <property type="term" value="F:metal ion binding"/>
    <property type="evidence" value="ECO:0007669"/>
    <property type="project" value="UniProtKB-KW"/>
</dbReference>
<comment type="cofactor">
    <cofactor evidence="2">
        <name>a divalent metal cation</name>
        <dbReference type="ChEBI" id="CHEBI:60240"/>
    </cofactor>
</comment>
<evidence type="ECO:0000256" key="2">
    <source>
        <dbReference type="RuleBase" id="RU362039"/>
    </source>
</evidence>
<evidence type="ECO:0000313" key="4">
    <source>
        <dbReference type="EMBL" id="RFC53929.1"/>
    </source>
</evidence>
<comment type="caution">
    <text evidence="4">The sequence shown here is derived from an EMBL/GenBank/DDBJ whole genome shotgun (WGS) entry which is preliminary data.</text>
</comment>
<dbReference type="InterPro" id="IPR029052">
    <property type="entry name" value="Metallo-depent_PP-like"/>
</dbReference>
<dbReference type="EC" id="3.1.4.-" evidence="2"/>
<proteinExistence type="inferred from homology"/>
<dbReference type="NCBIfam" id="TIGR00040">
    <property type="entry name" value="yfcE"/>
    <property type="match status" value="1"/>
</dbReference>
<dbReference type="Gene3D" id="3.60.21.10">
    <property type="match status" value="1"/>
</dbReference>
<keyword evidence="5" id="KW-1185">Reference proteome</keyword>
<dbReference type="SUPFAM" id="SSF56300">
    <property type="entry name" value="Metallo-dependent phosphatases"/>
    <property type="match status" value="1"/>
</dbReference>
<dbReference type="InterPro" id="IPR000979">
    <property type="entry name" value="Phosphodiesterase_MJ0936/Vps29"/>
</dbReference>
<dbReference type="Proteomes" id="UP000257127">
    <property type="component" value="Unassembled WGS sequence"/>
</dbReference>
<keyword evidence="2" id="KW-0479">Metal-binding</keyword>
<dbReference type="GO" id="GO:0016787">
    <property type="term" value="F:hydrolase activity"/>
    <property type="evidence" value="ECO:0007669"/>
    <property type="project" value="UniProtKB-UniRule"/>
</dbReference>
<sequence>MMKIGLLSDTHSVLDKSIFDYCKDVDEIWHAGDVGDPDIIHQLADFKPLVGVYGNIDTIEVQEHFPEFQRFEREGVSILMTHIAGKPGKYSKPLLKELKENGAPQLFICGHSHILLVKFDARFKMLWVNPGACGNHGFHQKKTIIRFDLLKGEIKNMEIIELASRGKSS</sequence>
<dbReference type="EMBL" id="QURB01000006">
    <property type="protein sequence ID" value="RFC53929.1"/>
    <property type="molecule type" value="Genomic_DNA"/>
</dbReference>